<gene>
    <name evidence="1" type="ORF">METZ01_LOCUS267108</name>
</gene>
<dbReference type="InterPro" id="IPR027417">
    <property type="entry name" value="P-loop_NTPase"/>
</dbReference>
<evidence type="ECO:0008006" key="2">
    <source>
        <dbReference type="Google" id="ProtNLM"/>
    </source>
</evidence>
<dbReference type="PANTHER" id="PTHR43394:SF1">
    <property type="entry name" value="ATP-BINDING CASSETTE SUB-FAMILY B MEMBER 10, MITOCHONDRIAL"/>
    <property type="match status" value="1"/>
</dbReference>
<sequence length="84" mass="9361">PKTEQQIQQGLRLLMQGRTTLVIAHRLATVQEADIIYFIQDGRVVESGSHQALMTKDGAYARLYSLELQPANEMAEASTDDVDD</sequence>
<dbReference type="AlphaFoldDB" id="A0A382JP58"/>
<name>A0A382JP58_9ZZZZ</name>
<reference evidence="1" key="1">
    <citation type="submission" date="2018-05" db="EMBL/GenBank/DDBJ databases">
        <authorList>
            <person name="Lanie J.A."/>
            <person name="Ng W.-L."/>
            <person name="Kazmierczak K.M."/>
            <person name="Andrzejewski T.M."/>
            <person name="Davidsen T.M."/>
            <person name="Wayne K.J."/>
            <person name="Tettelin H."/>
            <person name="Glass J.I."/>
            <person name="Rusch D."/>
            <person name="Podicherti R."/>
            <person name="Tsui H.-C.T."/>
            <person name="Winkler M.E."/>
        </authorList>
    </citation>
    <scope>NUCLEOTIDE SEQUENCE</scope>
</reference>
<evidence type="ECO:0000313" key="1">
    <source>
        <dbReference type="EMBL" id="SVC14254.1"/>
    </source>
</evidence>
<dbReference type="InterPro" id="IPR039421">
    <property type="entry name" value="Type_1_exporter"/>
</dbReference>
<dbReference type="Gene3D" id="3.40.50.300">
    <property type="entry name" value="P-loop containing nucleotide triphosphate hydrolases"/>
    <property type="match status" value="1"/>
</dbReference>
<dbReference type="PANTHER" id="PTHR43394">
    <property type="entry name" value="ATP-DEPENDENT PERMEASE MDL1, MITOCHONDRIAL"/>
    <property type="match status" value="1"/>
</dbReference>
<organism evidence="1">
    <name type="scientific">marine metagenome</name>
    <dbReference type="NCBI Taxonomy" id="408172"/>
    <lineage>
        <taxon>unclassified sequences</taxon>
        <taxon>metagenomes</taxon>
        <taxon>ecological metagenomes</taxon>
    </lineage>
</organism>
<dbReference type="EMBL" id="UINC01075757">
    <property type="protein sequence ID" value="SVC14254.1"/>
    <property type="molecule type" value="Genomic_DNA"/>
</dbReference>
<proteinExistence type="predicted"/>
<feature type="non-terminal residue" evidence="1">
    <location>
        <position position="1"/>
    </location>
</feature>
<dbReference type="GO" id="GO:0015421">
    <property type="term" value="F:ABC-type oligopeptide transporter activity"/>
    <property type="evidence" value="ECO:0007669"/>
    <property type="project" value="TreeGrafter"/>
</dbReference>
<dbReference type="SUPFAM" id="SSF52540">
    <property type="entry name" value="P-loop containing nucleoside triphosphate hydrolases"/>
    <property type="match status" value="1"/>
</dbReference>
<protein>
    <recommendedName>
        <fullName evidence="2">ABC transporter domain-containing protein</fullName>
    </recommendedName>
</protein>
<accession>A0A382JP58</accession>